<dbReference type="Proteomes" id="UP001155587">
    <property type="component" value="Unassembled WGS sequence"/>
</dbReference>
<evidence type="ECO:0000256" key="1">
    <source>
        <dbReference type="SAM" id="Phobius"/>
    </source>
</evidence>
<keyword evidence="3" id="KW-1185">Reference proteome</keyword>
<reference evidence="2" key="1">
    <citation type="submission" date="2022-02" db="EMBL/GenBank/DDBJ databases">
        <title>Vibrio sp. nov, a new bacterium isolated from seawater.</title>
        <authorList>
            <person name="Yuan Y."/>
        </authorList>
    </citation>
    <scope>NUCLEOTIDE SEQUENCE</scope>
    <source>
        <strain evidence="2">ZSDZ65</strain>
    </source>
</reference>
<dbReference type="EMBL" id="JAKRRY010000079">
    <property type="protein sequence ID" value="MCW8349244.1"/>
    <property type="molecule type" value="Genomic_DNA"/>
</dbReference>
<dbReference type="RefSeq" id="WP_265677976.1">
    <property type="nucleotide sequence ID" value="NZ_JAKRRY010000079.1"/>
</dbReference>
<organism evidence="2 3">
    <name type="scientific">Vibrio qingdaonensis</name>
    <dbReference type="NCBI Taxonomy" id="2829491"/>
    <lineage>
        <taxon>Bacteria</taxon>
        <taxon>Pseudomonadati</taxon>
        <taxon>Pseudomonadota</taxon>
        <taxon>Gammaproteobacteria</taxon>
        <taxon>Vibrionales</taxon>
        <taxon>Vibrionaceae</taxon>
        <taxon>Vibrio</taxon>
    </lineage>
</organism>
<accession>A0A9X3CTD1</accession>
<keyword evidence="1" id="KW-0812">Transmembrane</keyword>
<dbReference type="AlphaFoldDB" id="A0A9X3CTD1"/>
<keyword evidence="1" id="KW-0472">Membrane</keyword>
<gene>
    <name evidence="2" type="ORF">MD535_24995</name>
</gene>
<comment type="caution">
    <text evidence="2">The sequence shown here is derived from an EMBL/GenBank/DDBJ whole genome shotgun (WGS) entry which is preliminary data.</text>
</comment>
<feature type="transmembrane region" description="Helical" evidence="1">
    <location>
        <begin position="62"/>
        <end position="80"/>
    </location>
</feature>
<evidence type="ECO:0000313" key="3">
    <source>
        <dbReference type="Proteomes" id="UP001155587"/>
    </source>
</evidence>
<evidence type="ECO:0000313" key="2">
    <source>
        <dbReference type="EMBL" id="MCW8349244.1"/>
    </source>
</evidence>
<name>A0A9X3CTD1_9VIBR</name>
<feature type="transmembrane region" description="Helical" evidence="1">
    <location>
        <begin position="152"/>
        <end position="174"/>
    </location>
</feature>
<proteinExistence type="predicted"/>
<sequence>MKRSNNQGFLVKYQYPQRLIKWRESLSSHFKAIQPSDDPQEPFMAVTDDVLSVRDAKNGLRFAYLLPLVVGLWVLSFLFVGKLGSDSASIHTGLERIARYQEMELQGQSFSSYHQENYEYYKLMFGEDGRYSLFGYIKAVLVHGTETQREFLVTYSILSAIVLSLTAYFTVFFIRTPKPANIYFDRKRQIVYTWFFGRLAACRFENLGFLERKTGMELYLYSENKKRKGGYDVVPIIVQPTGKVHFNTEKDNDYFLAQIFNFMDNGKSAVITGESFRRSESHSYFCIDKRPEPFEERLEKLLEHEHILPELYANLKVVN</sequence>
<protein>
    <submittedName>
        <fullName evidence="2">Uncharacterized protein</fullName>
    </submittedName>
</protein>
<keyword evidence="1" id="KW-1133">Transmembrane helix</keyword>